<dbReference type="KEGG" id="lang:109329597"/>
<dbReference type="InterPro" id="IPR002171">
    <property type="entry name" value="Ribosomal_uL2"/>
</dbReference>
<keyword evidence="5" id="KW-0687">Ribonucleoprotein</keyword>
<evidence type="ECO:0000256" key="6">
    <source>
        <dbReference type="ARBA" id="ARBA00078513"/>
    </source>
</evidence>
<gene>
    <name evidence="9" type="ORF">TanjilG_08848</name>
</gene>
<evidence type="ECO:0000256" key="4">
    <source>
        <dbReference type="ARBA" id="ARBA00023128"/>
    </source>
</evidence>
<keyword evidence="10" id="KW-1185">Reference proteome</keyword>
<dbReference type="FunFam" id="2.40.50.140:FF:000254">
    <property type="entry name" value="Ribosomal protein L2 mitochondrion"/>
    <property type="match status" value="1"/>
</dbReference>
<dbReference type="GO" id="GO:0005762">
    <property type="term" value="C:mitochondrial large ribosomal subunit"/>
    <property type="evidence" value="ECO:0007669"/>
    <property type="project" value="TreeGrafter"/>
</dbReference>
<feature type="domain" description="Large ribosomal subunit protein uL2 RNA-binding" evidence="8">
    <location>
        <begin position="20"/>
        <end position="104"/>
    </location>
</feature>
<dbReference type="Gramene" id="OIW17570">
    <property type="protein sequence ID" value="OIW17570"/>
    <property type="gene ID" value="TanjilG_08848"/>
</dbReference>
<dbReference type="InterPro" id="IPR012340">
    <property type="entry name" value="NA-bd_OB-fold"/>
</dbReference>
<evidence type="ECO:0000256" key="3">
    <source>
        <dbReference type="ARBA" id="ARBA00022980"/>
    </source>
</evidence>
<name>A0A1J7IXL8_LUPAN</name>
<dbReference type="OMA" id="RKAAISW"/>
<dbReference type="Pfam" id="PF00181">
    <property type="entry name" value="Ribosomal_L2_N"/>
    <property type="match status" value="1"/>
</dbReference>
<dbReference type="PANTHER" id="PTHR13691:SF44">
    <property type="entry name" value="LARGE RIBOSOMAL SUBUNIT PROTEIN UL2MZ-RELATED"/>
    <property type="match status" value="1"/>
</dbReference>
<evidence type="ECO:0000256" key="2">
    <source>
        <dbReference type="ARBA" id="ARBA00005636"/>
    </source>
</evidence>
<evidence type="ECO:0000313" key="9">
    <source>
        <dbReference type="EMBL" id="OIW17570.1"/>
    </source>
</evidence>
<accession>A0A1J7IXL8</accession>
<evidence type="ECO:0000256" key="5">
    <source>
        <dbReference type="ARBA" id="ARBA00023274"/>
    </source>
</evidence>
<protein>
    <recommendedName>
        <fullName evidence="6">60S ribosomal protein L2, mitochondrial</fullName>
    </recommendedName>
</protein>
<dbReference type="Gene3D" id="2.40.50.140">
    <property type="entry name" value="Nucleic acid-binding proteins"/>
    <property type="match status" value="1"/>
</dbReference>
<dbReference type="EMBL" id="CM007362">
    <property type="protein sequence ID" value="OIW17570.1"/>
    <property type="molecule type" value="Genomic_DNA"/>
</dbReference>
<dbReference type="OrthoDB" id="10267824at2759"/>
<sequence length="203" mass="22858">MSAVKRSLRQFTFGTAKTAGRNSSGRITSFHRGGGAKRLQRTIDLKRNVSSSMGVVERIEYDPNRSSNIALIRWLQGVKPQLPRHRHSTEAKPSPVTPPRKVIEAEPTSDIRGVFEINAMLPPRVETTARDIFLSTFKRGGKREGEPLALGLPRIVVAAAKPEFFAAREKGEEGLLQVRNWKRNSDVWKNRNKRKAAISWHNI</sequence>
<dbReference type="InterPro" id="IPR022666">
    <property type="entry name" value="Ribosomal_uL2_RNA-bd_dom"/>
</dbReference>
<dbReference type="STRING" id="3871.A0A1J7IXL8"/>
<dbReference type="Proteomes" id="UP000188354">
    <property type="component" value="Chromosome LG02"/>
</dbReference>
<feature type="region of interest" description="Disordered" evidence="7">
    <location>
        <begin position="15"/>
        <end position="35"/>
    </location>
</feature>
<proteinExistence type="inferred from homology"/>
<evidence type="ECO:0000259" key="8">
    <source>
        <dbReference type="SMART" id="SM01383"/>
    </source>
</evidence>
<keyword evidence="4" id="KW-0496">Mitochondrion</keyword>
<dbReference type="AlphaFoldDB" id="A0A1J7IXL8"/>
<dbReference type="SMART" id="SM01383">
    <property type="entry name" value="Ribosomal_L2"/>
    <property type="match status" value="1"/>
</dbReference>
<comment type="similarity">
    <text evidence="2">Belongs to the universal ribosomal protein uL2 family.</text>
</comment>
<dbReference type="PANTHER" id="PTHR13691">
    <property type="entry name" value="RIBOSOMAL PROTEIN L2"/>
    <property type="match status" value="1"/>
</dbReference>
<feature type="compositionally biased region" description="Polar residues" evidence="7">
    <location>
        <begin position="15"/>
        <end position="27"/>
    </location>
</feature>
<evidence type="ECO:0000256" key="1">
    <source>
        <dbReference type="ARBA" id="ARBA00004173"/>
    </source>
</evidence>
<evidence type="ECO:0000256" key="7">
    <source>
        <dbReference type="SAM" id="MobiDB-lite"/>
    </source>
</evidence>
<reference evidence="9 10" key="1">
    <citation type="journal article" date="2017" name="Plant Biotechnol. J.">
        <title>A comprehensive draft genome sequence for lupin (Lupinus angustifolius), an emerging health food: insights into plant-microbe interactions and legume evolution.</title>
        <authorList>
            <person name="Hane J.K."/>
            <person name="Ming Y."/>
            <person name="Kamphuis L.G."/>
            <person name="Nelson M.N."/>
            <person name="Garg G."/>
            <person name="Atkins C.A."/>
            <person name="Bayer P.E."/>
            <person name="Bravo A."/>
            <person name="Bringans S."/>
            <person name="Cannon S."/>
            <person name="Edwards D."/>
            <person name="Foley R."/>
            <person name="Gao L.L."/>
            <person name="Harrison M.J."/>
            <person name="Huang W."/>
            <person name="Hurgobin B."/>
            <person name="Li S."/>
            <person name="Liu C.W."/>
            <person name="McGrath A."/>
            <person name="Morahan G."/>
            <person name="Murray J."/>
            <person name="Weller J."/>
            <person name="Jian J."/>
            <person name="Singh K.B."/>
        </authorList>
    </citation>
    <scope>NUCLEOTIDE SEQUENCE [LARGE SCALE GENOMIC DNA]</scope>
    <source>
        <strain evidence="10">cv. Tanjil</strain>
        <tissue evidence="9">Whole plant</tissue>
    </source>
</reference>
<comment type="subcellular location">
    <subcellularLocation>
        <location evidence="1">Mitochondrion</location>
    </subcellularLocation>
</comment>
<dbReference type="GO" id="GO:0032543">
    <property type="term" value="P:mitochondrial translation"/>
    <property type="evidence" value="ECO:0007669"/>
    <property type="project" value="TreeGrafter"/>
</dbReference>
<dbReference type="GO" id="GO:0003723">
    <property type="term" value="F:RNA binding"/>
    <property type="evidence" value="ECO:0007669"/>
    <property type="project" value="TreeGrafter"/>
</dbReference>
<keyword evidence="3" id="KW-0689">Ribosomal protein</keyword>
<organism evidence="9 10">
    <name type="scientific">Lupinus angustifolius</name>
    <name type="common">Narrow-leaved blue lupine</name>
    <dbReference type="NCBI Taxonomy" id="3871"/>
    <lineage>
        <taxon>Eukaryota</taxon>
        <taxon>Viridiplantae</taxon>
        <taxon>Streptophyta</taxon>
        <taxon>Embryophyta</taxon>
        <taxon>Tracheophyta</taxon>
        <taxon>Spermatophyta</taxon>
        <taxon>Magnoliopsida</taxon>
        <taxon>eudicotyledons</taxon>
        <taxon>Gunneridae</taxon>
        <taxon>Pentapetalae</taxon>
        <taxon>rosids</taxon>
        <taxon>fabids</taxon>
        <taxon>Fabales</taxon>
        <taxon>Fabaceae</taxon>
        <taxon>Papilionoideae</taxon>
        <taxon>50 kb inversion clade</taxon>
        <taxon>genistoids sensu lato</taxon>
        <taxon>core genistoids</taxon>
        <taxon>Genisteae</taxon>
        <taxon>Lupinus</taxon>
    </lineage>
</organism>
<dbReference type="SUPFAM" id="SSF50249">
    <property type="entry name" value="Nucleic acid-binding proteins"/>
    <property type="match status" value="1"/>
</dbReference>
<evidence type="ECO:0000313" key="10">
    <source>
        <dbReference type="Proteomes" id="UP000188354"/>
    </source>
</evidence>
<dbReference type="GO" id="GO:0003735">
    <property type="term" value="F:structural constituent of ribosome"/>
    <property type="evidence" value="ECO:0007669"/>
    <property type="project" value="InterPro"/>
</dbReference>